<organism evidence="1">
    <name type="scientific">Amphimedon queenslandica</name>
    <name type="common">Sponge</name>
    <dbReference type="NCBI Taxonomy" id="400682"/>
    <lineage>
        <taxon>Eukaryota</taxon>
        <taxon>Metazoa</taxon>
        <taxon>Porifera</taxon>
        <taxon>Demospongiae</taxon>
        <taxon>Heteroscleromorpha</taxon>
        <taxon>Haplosclerida</taxon>
        <taxon>Niphatidae</taxon>
        <taxon>Amphimedon</taxon>
    </lineage>
</organism>
<proteinExistence type="predicted"/>
<dbReference type="InParanoid" id="A0A1X7VT04"/>
<sequence length="81" mass="9482">MEERLTRLVEDTFARLNNRFDEVAEMAAKKPEIDRSVLDFKSKSNEDQFVFVEKLEDRLRETSKQMDKITAAVPEPTDAFN</sequence>
<protein>
    <submittedName>
        <fullName evidence="1">Uncharacterized protein</fullName>
    </submittedName>
</protein>
<dbReference type="EnsemblMetazoa" id="Aqu2.1.43004_001">
    <property type="protein sequence ID" value="Aqu2.1.43004_001"/>
    <property type="gene ID" value="Aqu2.1.43004"/>
</dbReference>
<accession>A0A1X7VT04</accession>
<reference evidence="1" key="1">
    <citation type="submission" date="2017-05" db="UniProtKB">
        <authorList>
            <consortium name="EnsemblMetazoa"/>
        </authorList>
    </citation>
    <scope>IDENTIFICATION</scope>
</reference>
<name>A0A1X7VT04_AMPQE</name>
<dbReference type="AlphaFoldDB" id="A0A1X7VT04"/>
<evidence type="ECO:0000313" key="1">
    <source>
        <dbReference type="EnsemblMetazoa" id="Aqu2.1.43004_001"/>
    </source>
</evidence>